<feature type="region of interest" description="Disordered" evidence="1">
    <location>
        <begin position="510"/>
        <end position="534"/>
    </location>
</feature>
<dbReference type="Gene3D" id="2.60.120.200">
    <property type="match status" value="1"/>
</dbReference>
<reference evidence="3" key="2">
    <citation type="submission" date="2023-06" db="EMBL/GenBank/DDBJ databases">
        <authorList>
            <consortium name="Lawrence Berkeley National Laboratory"/>
            <person name="Haridas S."/>
            <person name="Hensen N."/>
            <person name="Bonometti L."/>
            <person name="Westerberg I."/>
            <person name="Brannstrom I.O."/>
            <person name="Guillou S."/>
            <person name="Cros-Aarteil S."/>
            <person name="Calhoun S."/>
            <person name="Kuo A."/>
            <person name="Mondo S."/>
            <person name="Pangilinan J."/>
            <person name="Riley R."/>
            <person name="Labutti K."/>
            <person name="Andreopoulos B."/>
            <person name="Lipzen A."/>
            <person name="Chen C."/>
            <person name="Yanf M."/>
            <person name="Daum C."/>
            <person name="Ng V."/>
            <person name="Clum A."/>
            <person name="Steindorff A."/>
            <person name="Ohm R."/>
            <person name="Martin F."/>
            <person name="Silar P."/>
            <person name="Natvig D."/>
            <person name="Lalanne C."/>
            <person name="Gautier V."/>
            <person name="Ament-Velasquez S.L."/>
            <person name="Kruys A."/>
            <person name="Hutchinson M.I."/>
            <person name="Powell A.J."/>
            <person name="Barry K."/>
            <person name="Miller A.N."/>
            <person name="Grigoriev I.V."/>
            <person name="Debuchy R."/>
            <person name="Gladieux P."/>
            <person name="Thoren M.H."/>
            <person name="Johannesson H."/>
        </authorList>
    </citation>
    <scope>NUCLEOTIDE SEQUENCE</scope>
    <source>
        <strain evidence="3">CBS 118394</strain>
    </source>
</reference>
<gene>
    <name evidence="3" type="ORF">B0H66DRAFT_531853</name>
</gene>
<dbReference type="Proteomes" id="UP001283341">
    <property type="component" value="Unassembled WGS sequence"/>
</dbReference>
<comment type="caution">
    <text evidence="3">The sequence shown here is derived from an EMBL/GenBank/DDBJ whole genome shotgun (WGS) entry which is preliminary data.</text>
</comment>
<dbReference type="AlphaFoldDB" id="A0AAE0ICM6"/>
<organism evidence="3 4">
    <name type="scientific">Apodospora peruviana</name>
    <dbReference type="NCBI Taxonomy" id="516989"/>
    <lineage>
        <taxon>Eukaryota</taxon>
        <taxon>Fungi</taxon>
        <taxon>Dikarya</taxon>
        <taxon>Ascomycota</taxon>
        <taxon>Pezizomycotina</taxon>
        <taxon>Sordariomycetes</taxon>
        <taxon>Sordariomycetidae</taxon>
        <taxon>Sordariales</taxon>
        <taxon>Lasiosphaeriaceae</taxon>
        <taxon>Apodospora</taxon>
    </lineage>
</organism>
<evidence type="ECO:0000313" key="3">
    <source>
        <dbReference type="EMBL" id="KAK3322514.1"/>
    </source>
</evidence>
<feature type="domain" description="GH16" evidence="2">
    <location>
        <begin position="259"/>
        <end position="510"/>
    </location>
</feature>
<accession>A0AAE0ICM6</accession>
<keyword evidence="4" id="KW-1185">Reference proteome</keyword>
<dbReference type="InterPro" id="IPR000757">
    <property type="entry name" value="Beta-glucanase-like"/>
</dbReference>
<evidence type="ECO:0000313" key="4">
    <source>
        <dbReference type="Proteomes" id="UP001283341"/>
    </source>
</evidence>
<sequence>MSLHFPSIFSNSGLARSSLTAGTDSPTSLRRASRWLSISEVCTDARPKESPAAGLRRELYRATLRESGSPSPRRGIDQWIQTRALLQLRPQNFSPTTYKHPDGPSSLPATRSTSIGQLLVVVQEVPYLSGLFPPGEHQFPHYSPFALFLLLKTAPESPPHSYTCPLRGVGSPPVSFESLNSFQTRPSERAKTTIMESVKQTMRLPACLSLLIIILSTAIPLALAEPTLTDDSKCGCYMTNGTETGYFTKHKFFDFRNLAQYAGVPATINNADESGTAAVTSQYFTSEWTNTWMVGNWNNSAGDRKDATVLMVNSPNNVYIEANGDRNPASQTFLTMRTQRLEKFQTAAEIESVSGSFQFLSVRMMARTIGASGAITALFTYRGTGKLATVQEADLEIRTIDPHNTIQYTNQPSYTDGGDTIDQATQNATMPEGREWTQWAVHRLDWTPTTTAWYVDGEQVANISFQTPRDPSKIILNAWSDGGEWTGNMTRGEAAYLQIQWLDVTYNSSDTGKASKREEADNLDARDNVGPSGPLVGRATEGGCKIVCSIDETPILGKPVMLWNNGAHGRWVTEGSGFVFWIPPTTIAVLFVLSLW</sequence>
<dbReference type="InterPro" id="IPR013320">
    <property type="entry name" value="ConA-like_dom_sf"/>
</dbReference>
<dbReference type="SUPFAM" id="SSF49899">
    <property type="entry name" value="Concanavalin A-like lectins/glucanases"/>
    <property type="match status" value="1"/>
</dbReference>
<reference evidence="3" key="1">
    <citation type="journal article" date="2023" name="Mol. Phylogenet. Evol.">
        <title>Genome-scale phylogeny and comparative genomics of the fungal order Sordariales.</title>
        <authorList>
            <person name="Hensen N."/>
            <person name="Bonometti L."/>
            <person name="Westerberg I."/>
            <person name="Brannstrom I.O."/>
            <person name="Guillou S."/>
            <person name="Cros-Aarteil S."/>
            <person name="Calhoun S."/>
            <person name="Haridas S."/>
            <person name="Kuo A."/>
            <person name="Mondo S."/>
            <person name="Pangilinan J."/>
            <person name="Riley R."/>
            <person name="LaButti K."/>
            <person name="Andreopoulos B."/>
            <person name="Lipzen A."/>
            <person name="Chen C."/>
            <person name="Yan M."/>
            <person name="Daum C."/>
            <person name="Ng V."/>
            <person name="Clum A."/>
            <person name="Steindorff A."/>
            <person name="Ohm R.A."/>
            <person name="Martin F."/>
            <person name="Silar P."/>
            <person name="Natvig D.O."/>
            <person name="Lalanne C."/>
            <person name="Gautier V."/>
            <person name="Ament-Velasquez S.L."/>
            <person name="Kruys A."/>
            <person name="Hutchinson M.I."/>
            <person name="Powell A.J."/>
            <person name="Barry K."/>
            <person name="Miller A.N."/>
            <person name="Grigoriev I.V."/>
            <person name="Debuchy R."/>
            <person name="Gladieux P."/>
            <person name="Hiltunen Thoren M."/>
            <person name="Johannesson H."/>
        </authorList>
    </citation>
    <scope>NUCLEOTIDE SEQUENCE</scope>
    <source>
        <strain evidence="3">CBS 118394</strain>
    </source>
</reference>
<dbReference type="PANTHER" id="PTHR38121:SF4">
    <property type="entry name" value="GH16 DOMAIN-CONTAINING PROTEIN-RELATED"/>
    <property type="match status" value="1"/>
</dbReference>
<name>A0AAE0ICM6_9PEZI</name>
<evidence type="ECO:0000256" key="1">
    <source>
        <dbReference type="SAM" id="MobiDB-lite"/>
    </source>
</evidence>
<dbReference type="EMBL" id="JAUEDM010000003">
    <property type="protein sequence ID" value="KAK3322514.1"/>
    <property type="molecule type" value="Genomic_DNA"/>
</dbReference>
<proteinExistence type="predicted"/>
<dbReference type="PANTHER" id="PTHR38121">
    <property type="entry name" value="GH16 DOMAIN-CONTAINING PROTEIN"/>
    <property type="match status" value="1"/>
</dbReference>
<dbReference type="GO" id="GO:0005975">
    <property type="term" value="P:carbohydrate metabolic process"/>
    <property type="evidence" value="ECO:0007669"/>
    <property type="project" value="InterPro"/>
</dbReference>
<protein>
    <submittedName>
        <fullName evidence="3">Concanavalin A-like lectin/glucanase domain-containing protein</fullName>
    </submittedName>
</protein>
<dbReference type="GO" id="GO:0004553">
    <property type="term" value="F:hydrolase activity, hydrolyzing O-glycosyl compounds"/>
    <property type="evidence" value="ECO:0007669"/>
    <property type="project" value="InterPro"/>
</dbReference>
<dbReference type="Pfam" id="PF00722">
    <property type="entry name" value="Glyco_hydro_16"/>
    <property type="match status" value="1"/>
</dbReference>
<dbReference type="PROSITE" id="PS51762">
    <property type="entry name" value="GH16_2"/>
    <property type="match status" value="1"/>
</dbReference>
<dbReference type="CDD" id="cd00413">
    <property type="entry name" value="Glyco_hydrolase_16"/>
    <property type="match status" value="1"/>
</dbReference>
<feature type="compositionally biased region" description="Basic and acidic residues" evidence="1">
    <location>
        <begin position="513"/>
        <end position="527"/>
    </location>
</feature>
<evidence type="ECO:0000259" key="2">
    <source>
        <dbReference type="PROSITE" id="PS51762"/>
    </source>
</evidence>